<sequence length="48" mass="5423">MRNMTTIVLDGVNECLARHVSPLLFSECLQLENVTFKNCKIVMGLDII</sequence>
<accession>A0A392R9V7</accession>
<comment type="caution">
    <text evidence="1">The sequence shown here is derived from an EMBL/GenBank/DDBJ whole genome shotgun (WGS) entry which is preliminary data.</text>
</comment>
<reference evidence="1 2" key="1">
    <citation type="journal article" date="2018" name="Front. Plant Sci.">
        <title>Red Clover (Trifolium pratense) and Zigzag Clover (T. medium) - A Picture of Genomic Similarities and Differences.</title>
        <authorList>
            <person name="Dluhosova J."/>
            <person name="Istvanek J."/>
            <person name="Nedelnik J."/>
            <person name="Repkova J."/>
        </authorList>
    </citation>
    <scope>NUCLEOTIDE SEQUENCE [LARGE SCALE GENOMIC DNA]</scope>
    <source>
        <strain evidence="2">cv. 10/8</strain>
        <tissue evidence="1">Leaf</tissue>
    </source>
</reference>
<dbReference type="EMBL" id="LXQA010203774">
    <property type="protein sequence ID" value="MCI33361.1"/>
    <property type="molecule type" value="Genomic_DNA"/>
</dbReference>
<dbReference type="AlphaFoldDB" id="A0A392R9V7"/>
<dbReference type="Proteomes" id="UP000265520">
    <property type="component" value="Unassembled WGS sequence"/>
</dbReference>
<name>A0A392R9V7_9FABA</name>
<protein>
    <submittedName>
        <fullName evidence="1">F-box/FBD/LRR-repeat protein</fullName>
    </submittedName>
</protein>
<proteinExistence type="predicted"/>
<evidence type="ECO:0000313" key="1">
    <source>
        <dbReference type="EMBL" id="MCI33361.1"/>
    </source>
</evidence>
<organism evidence="1 2">
    <name type="scientific">Trifolium medium</name>
    <dbReference type="NCBI Taxonomy" id="97028"/>
    <lineage>
        <taxon>Eukaryota</taxon>
        <taxon>Viridiplantae</taxon>
        <taxon>Streptophyta</taxon>
        <taxon>Embryophyta</taxon>
        <taxon>Tracheophyta</taxon>
        <taxon>Spermatophyta</taxon>
        <taxon>Magnoliopsida</taxon>
        <taxon>eudicotyledons</taxon>
        <taxon>Gunneridae</taxon>
        <taxon>Pentapetalae</taxon>
        <taxon>rosids</taxon>
        <taxon>fabids</taxon>
        <taxon>Fabales</taxon>
        <taxon>Fabaceae</taxon>
        <taxon>Papilionoideae</taxon>
        <taxon>50 kb inversion clade</taxon>
        <taxon>NPAAA clade</taxon>
        <taxon>Hologalegina</taxon>
        <taxon>IRL clade</taxon>
        <taxon>Trifolieae</taxon>
        <taxon>Trifolium</taxon>
    </lineage>
</organism>
<evidence type="ECO:0000313" key="2">
    <source>
        <dbReference type="Proteomes" id="UP000265520"/>
    </source>
</evidence>
<keyword evidence="2" id="KW-1185">Reference proteome</keyword>
<feature type="non-terminal residue" evidence="1">
    <location>
        <position position="48"/>
    </location>
</feature>